<evidence type="ECO:0000313" key="3">
    <source>
        <dbReference type="Proteomes" id="UP001361239"/>
    </source>
</evidence>
<dbReference type="RefSeq" id="WP_339586233.1">
    <property type="nucleotide sequence ID" value="NZ_JBBHJZ010000001.1"/>
</dbReference>
<dbReference type="Proteomes" id="UP001361239">
    <property type="component" value="Unassembled WGS sequence"/>
</dbReference>
<evidence type="ECO:0000259" key="1">
    <source>
        <dbReference type="Pfam" id="PF13577"/>
    </source>
</evidence>
<accession>A0ABU8RTJ0</accession>
<dbReference type="Pfam" id="PF13577">
    <property type="entry name" value="SnoaL_4"/>
    <property type="match status" value="1"/>
</dbReference>
<gene>
    <name evidence="2" type="ORF">WG901_06705</name>
</gene>
<comment type="caution">
    <text evidence="2">The sequence shown here is derived from an EMBL/GenBank/DDBJ whole genome shotgun (WGS) entry which is preliminary data.</text>
</comment>
<evidence type="ECO:0000313" key="2">
    <source>
        <dbReference type="EMBL" id="MEJ5976317.1"/>
    </source>
</evidence>
<protein>
    <submittedName>
        <fullName evidence="2">Nuclear transport factor 2 family protein</fullName>
    </submittedName>
</protein>
<dbReference type="CDD" id="cd00531">
    <property type="entry name" value="NTF2_like"/>
    <property type="match status" value="1"/>
</dbReference>
<dbReference type="SUPFAM" id="SSF54427">
    <property type="entry name" value="NTF2-like"/>
    <property type="match status" value="1"/>
</dbReference>
<name>A0ABU8RTJ0_9SPHN</name>
<sequence>MAGAPDFADWLAITELKARYCRLLDTKDWEGWGQLFTEDFHQDVTGSGGGVFDGRDAAVAATRASIGTAKTAHQVHSPEISIDGDAATAIWALQDRVIWDGDRALTGYGHYHERYVRTADGWRIAEQRLTRLHMDFDA</sequence>
<dbReference type="InterPro" id="IPR037401">
    <property type="entry name" value="SnoaL-like"/>
</dbReference>
<dbReference type="Gene3D" id="3.10.450.50">
    <property type="match status" value="1"/>
</dbReference>
<dbReference type="EMBL" id="JBBHJZ010000001">
    <property type="protein sequence ID" value="MEJ5976317.1"/>
    <property type="molecule type" value="Genomic_DNA"/>
</dbReference>
<feature type="domain" description="SnoaL-like" evidence="1">
    <location>
        <begin position="8"/>
        <end position="126"/>
    </location>
</feature>
<keyword evidence="3" id="KW-1185">Reference proteome</keyword>
<proteinExistence type="predicted"/>
<dbReference type="InterPro" id="IPR032710">
    <property type="entry name" value="NTF2-like_dom_sf"/>
</dbReference>
<reference evidence="2 3" key="1">
    <citation type="submission" date="2024-03" db="EMBL/GenBank/DDBJ databases">
        <authorList>
            <person name="Jo J.-H."/>
        </authorList>
    </citation>
    <scope>NUCLEOTIDE SEQUENCE [LARGE SCALE GENOMIC DNA]</scope>
    <source>
        <strain evidence="2 3">PS1R-30</strain>
    </source>
</reference>
<organism evidence="2 3">
    <name type="scientific">Novosphingobium anseongense</name>
    <dbReference type="NCBI Taxonomy" id="3133436"/>
    <lineage>
        <taxon>Bacteria</taxon>
        <taxon>Pseudomonadati</taxon>
        <taxon>Pseudomonadota</taxon>
        <taxon>Alphaproteobacteria</taxon>
        <taxon>Sphingomonadales</taxon>
        <taxon>Sphingomonadaceae</taxon>
        <taxon>Novosphingobium</taxon>
    </lineage>
</organism>